<evidence type="ECO:0000313" key="1">
    <source>
        <dbReference type="EMBL" id="TLD79868.1"/>
    </source>
</evidence>
<gene>
    <name evidence="1" type="ORF">LS81_010040</name>
</gene>
<evidence type="ECO:0000313" key="2">
    <source>
        <dbReference type="Proteomes" id="UP000029878"/>
    </source>
</evidence>
<dbReference type="InterPro" id="IPR011664">
    <property type="entry name" value="Abi_system_AbiD/AbiF-like"/>
</dbReference>
<dbReference type="Pfam" id="PF07751">
    <property type="entry name" value="Abi_2"/>
    <property type="match status" value="1"/>
</dbReference>
<comment type="caution">
    <text evidence="1">The sequence shown here is derived from an EMBL/GenBank/DDBJ whole genome shotgun (WGS) entry which is preliminary data.</text>
</comment>
<accession>A0A4U8S2C7</accession>
<name>A0A4U8S2C7_9HELI</name>
<dbReference type="OrthoDB" id="5363652at2"/>
<reference evidence="1 2" key="1">
    <citation type="journal article" date="2014" name="Genome Announc.">
        <title>Draft genome sequences of eight enterohepatic helicobacter species isolated from both laboratory and wild rodents.</title>
        <authorList>
            <person name="Sheh A."/>
            <person name="Shen Z."/>
            <person name="Fox J.G."/>
        </authorList>
    </citation>
    <scope>NUCLEOTIDE SEQUENCE [LARGE SCALE GENOMIC DNA]</scope>
    <source>
        <strain evidence="1 2">ATCC 700114</strain>
    </source>
</reference>
<organism evidence="1 2">
    <name type="scientific">Helicobacter trogontum</name>
    <dbReference type="NCBI Taxonomy" id="50960"/>
    <lineage>
        <taxon>Bacteria</taxon>
        <taxon>Pseudomonadati</taxon>
        <taxon>Campylobacterota</taxon>
        <taxon>Epsilonproteobacteria</taxon>
        <taxon>Campylobacterales</taxon>
        <taxon>Helicobacteraceae</taxon>
        <taxon>Helicobacter</taxon>
    </lineage>
</organism>
<dbReference type="EMBL" id="JRPL02000043">
    <property type="protein sequence ID" value="TLD79868.1"/>
    <property type="molecule type" value="Genomic_DNA"/>
</dbReference>
<protein>
    <recommendedName>
        <fullName evidence="3">Abi family protein</fullName>
    </recommendedName>
</protein>
<sequence length="197" mass="23371">MKMDMKSLKNLRKSVTKKINLNLKNHYIQYLSDKYQELPLWAYIEFLTFNELLEFIKFYKEKYPCFECPSDSLMFCVRKLRNALAHNNTILNYFIRNPKHSRFSQSTGLIDELKILGLYNKNTKKKIKNILLHDLLCLLIAYKQLASEEALKEAKNNIKSFLKNVIAKNILKNMGELFHNMTLYIEVFTKYLSSFSC</sequence>
<evidence type="ECO:0008006" key="3">
    <source>
        <dbReference type="Google" id="ProtNLM"/>
    </source>
</evidence>
<proteinExistence type="predicted"/>
<dbReference type="Proteomes" id="UP000029878">
    <property type="component" value="Unassembled WGS sequence"/>
</dbReference>
<dbReference type="AlphaFoldDB" id="A0A4U8S2C7"/>